<feature type="domain" description="C2H2-type" evidence="13">
    <location>
        <begin position="37"/>
        <end position="64"/>
    </location>
</feature>
<feature type="region of interest" description="Disordered" evidence="12">
    <location>
        <begin position="174"/>
        <end position="220"/>
    </location>
</feature>
<organism evidence="14 15">
    <name type="scientific">Plakobranchus ocellatus</name>
    <dbReference type="NCBI Taxonomy" id="259542"/>
    <lineage>
        <taxon>Eukaryota</taxon>
        <taxon>Metazoa</taxon>
        <taxon>Spiralia</taxon>
        <taxon>Lophotrochozoa</taxon>
        <taxon>Mollusca</taxon>
        <taxon>Gastropoda</taxon>
        <taxon>Heterobranchia</taxon>
        <taxon>Euthyneura</taxon>
        <taxon>Panpulmonata</taxon>
        <taxon>Sacoglossa</taxon>
        <taxon>Placobranchoidea</taxon>
        <taxon>Plakobranchidae</taxon>
        <taxon>Plakobranchus</taxon>
    </lineage>
</organism>
<dbReference type="PANTHER" id="PTHR24403">
    <property type="entry name" value="ZINC FINGER PROTEIN"/>
    <property type="match status" value="1"/>
</dbReference>
<dbReference type="FunFam" id="3.30.160.60:FF:000446">
    <property type="entry name" value="Zinc finger protein"/>
    <property type="match status" value="1"/>
</dbReference>
<evidence type="ECO:0000256" key="7">
    <source>
        <dbReference type="ARBA" id="ARBA00023015"/>
    </source>
</evidence>
<comment type="caution">
    <text evidence="14">The sequence shown here is derived from an EMBL/GenBank/DDBJ whole genome shotgun (WGS) entry which is preliminary data.</text>
</comment>
<evidence type="ECO:0000256" key="1">
    <source>
        <dbReference type="ARBA" id="ARBA00004123"/>
    </source>
</evidence>
<protein>
    <submittedName>
        <fullName evidence="14">Zinc finger protein 513-like</fullName>
    </submittedName>
</protein>
<dbReference type="PANTHER" id="PTHR24403:SF67">
    <property type="entry name" value="FI01116P-RELATED"/>
    <property type="match status" value="1"/>
</dbReference>
<proteinExistence type="inferred from homology"/>
<dbReference type="Proteomes" id="UP000735302">
    <property type="component" value="Unassembled WGS sequence"/>
</dbReference>
<evidence type="ECO:0000313" key="14">
    <source>
        <dbReference type="EMBL" id="GFN95934.1"/>
    </source>
</evidence>
<dbReference type="GO" id="GO:0003677">
    <property type="term" value="F:DNA binding"/>
    <property type="evidence" value="ECO:0007669"/>
    <property type="project" value="UniProtKB-KW"/>
</dbReference>
<dbReference type="GO" id="GO:0005634">
    <property type="term" value="C:nucleus"/>
    <property type="evidence" value="ECO:0007669"/>
    <property type="project" value="UniProtKB-SubCell"/>
</dbReference>
<evidence type="ECO:0000256" key="5">
    <source>
        <dbReference type="ARBA" id="ARBA00022771"/>
    </source>
</evidence>
<evidence type="ECO:0000256" key="8">
    <source>
        <dbReference type="ARBA" id="ARBA00023125"/>
    </source>
</evidence>
<dbReference type="InterPro" id="IPR013087">
    <property type="entry name" value="Znf_C2H2_type"/>
</dbReference>
<feature type="domain" description="C2H2-type" evidence="13">
    <location>
        <begin position="122"/>
        <end position="149"/>
    </location>
</feature>
<dbReference type="GO" id="GO:0045944">
    <property type="term" value="P:positive regulation of transcription by RNA polymerase II"/>
    <property type="evidence" value="ECO:0007669"/>
    <property type="project" value="TreeGrafter"/>
</dbReference>
<dbReference type="FunFam" id="3.30.160.60:FF:000100">
    <property type="entry name" value="Zinc finger 45-like"/>
    <property type="match status" value="1"/>
</dbReference>
<dbReference type="SUPFAM" id="SSF57667">
    <property type="entry name" value="beta-beta-alpha zinc fingers"/>
    <property type="match status" value="3"/>
</dbReference>
<keyword evidence="5 11" id="KW-0863">Zinc-finger</keyword>
<dbReference type="SMART" id="SM00355">
    <property type="entry name" value="ZnF_C2H2"/>
    <property type="match status" value="5"/>
</dbReference>
<evidence type="ECO:0000256" key="4">
    <source>
        <dbReference type="ARBA" id="ARBA00022737"/>
    </source>
</evidence>
<feature type="domain" description="C2H2-type" evidence="13">
    <location>
        <begin position="93"/>
        <end position="121"/>
    </location>
</feature>
<dbReference type="GO" id="GO:0008270">
    <property type="term" value="F:zinc ion binding"/>
    <property type="evidence" value="ECO:0007669"/>
    <property type="project" value="UniProtKB-KW"/>
</dbReference>
<evidence type="ECO:0000256" key="3">
    <source>
        <dbReference type="ARBA" id="ARBA00022723"/>
    </source>
</evidence>
<keyword evidence="4" id="KW-0677">Repeat</keyword>
<comment type="subcellular location">
    <subcellularLocation>
        <location evidence="1">Nucleus</location>
    </subcellularLocation>
</comment>
<reference evidence="14 15" key="1">
    <citation type="journal article" date="2021" name="Elife">
        <title>Chloroplast acquisition without the gene transfer in kleptoplastic sea slugs, Plakobranchus ocellatus.</title>
        <authorList>
            <person name="Maeda T."/>
            <person name="Takahashi S."/>
            <person name="Yoshida T."/>
            <person name="Shimamura S."/>
            <person name="Takaki Y."/>
            <person name="Nagai Y."/>
            <person name="Toyoda A."/>
            <person name="Suzuki Y."/>
            <person name="Arimoto A."/>
            <person name="Ishii H."/>
            <person name="Satoh N."/>
            <person name="Nishiyama T."/>
            <person name="Hasebe M."/>
            <person name="Maruyama T."/>
            <person name="Minagawa J."/>
            <person name="Obokata J."/>
            <person name="Shigenobu S."/>
        </authorList>
    </citation>
    <scope>NUCLEOTIDE SEQUENCE [LARGE SCALE GENOMIC DNA]</scope>
</reference>
<dbReference type="InterPro" id="IPR050688">
    <property type="entry name" value="Zinc_finger/UBP_domain"/>
</dbReference>
<feature type="domain" description="C2H2-type" evidence="13">
    <location>
        <begin position="65"/>
        <end position="92"/>
    </location>
</feature>
<dbReference type="PROSITE" id="PS00028">
    <property type="entry name" value="ZINC_FINGER_C2H2_1"/>
    <property type="match status" value="3"/>
</dbReference>
<keyword evidence="15" id="KW-1185">Reference proteome</keyword>
<feature type="compositionally biased region" description="Polar residues" evidence="12">
    <location>
        <begin position="196"/>
        <end position="220"/>
    </location>
</feature>
<dbReference type="InterPro" id="IPR036236">
    <property type="entry name" value="Znf_C2H2_sf"/>
</dbReference>
<keyword evidence="8" id="KW-0238">DNA-binding</keyword>
<keyword evidence="6" id="KW-0862">Zinc</keyword>
<keyword evidence="3" id="KW-0479">Metal-binding</keyword>
<keyword evidence="7" id="KW-0805">Transcription regulation</keyword>
<dbReference type="FunFam" id="3.30.160.60:FF:000075">
    <property type="entry name" value="Putative zinc finger protein 536"/>
    <property type="match status" value="1"/>
</dbReference>
<dbReference type="Pfam" id="PF00096">
    <property type="entry name" value="zf-C2H2"/>
    <property type="match status" value="3"/>
</dbReference>
<gene>
    <name evidence="14" type="ORF">PoB_002244000</name>
</gene>
<evidence type="ECO:0000256" key="12">
    <source>
        <dbReference type="SAM" id="MobiDB-lite"/>
    </source>
</evidence>
<dbReference type="PROSITE" id="PS50157">
    <property type="entry name" value="ZINC_FINGER_C2H2_2"/>
    <property type="match status" value="4"/>
</dbReference>
<evidence type="ECO:0000256" key="11">
    <source>
        <dbReference type="PROSITE-ProRule" id="PRU00042"/>
    </source>
</evidence>
<evidence type="ECO:0000259" key="13">
    <source>
        <dbReference type="PROSITE" id="PS50157"/>
    </source>
</evidence>
<sequence length="291" mass="33612">MSAEDVVQYQIEIQEAQDRSEVGEVTVVFDLDGENLFVCDKCGFSTSFKAHLERHQATHSNEKPFKCPECDYRCREKVNLQKHLVIHRPEKPFACSMCSHRCKLQSLLNSHIRIVHSSLRPYSCNVCNYTCKTASNLRKHQWIHQGYKPFSCRFCPYIAREKNKMRRHEKFKHQMATEREMSQQDQKDQHKPADQMSGSAPKTRNSNEGEAQCEVNSQQNFKVEEDDGLARVKFEELDAEHSWGDYDISSAVGKTVFRSRLPVGRLQGNSPDPNSLTFTVQSPHLQSFIIL</sequence>
<dbReference type="AlphaFoldDB" id="A0AAV3ZN02"/>
<evidence type="ECO:0000256" key="6">
    <source>
        <dbReference type="ARBA" id="ARBA00022833"/>
    </source>
</evidence>
<comment type="similarity">
    <text evidence="2">Belongs to the krueppel C2H2-type zinc-finger protein family.</text>
</comment>
<dbReference type="EMBL" id="BLXT01002595">
    <property type="protein sequence ID" value="GFN95934.1"/>
    <property type="molecule type" value="Genomic_DNA"/>
</dbReference>
<evidence type="ECO:0000256" key="2">
    <source>
        <dbReference type="ARBA" id="ARBA00006991"/>
    </source>
</evidence>
<evidence type="ECO:0000256" key="10">
    <source>
        <dbReference type="ARBA" id="ARBA00023242"/>
    </source>
</evidence>
<name>A0AAV3ZN02_9GAST</name>
<keyword evidence="9" id="KW-0804">Transcription</keyword>
<evidence type="ECO:0000313" key="15">
    <source>
        <dbReference type="Proteomes" id="UP000735302"/>
    </source>
</evidence>
<feature type="compositionally biased region" description="Basic and acidic residues" evidence="12">
    <location>
        <begin position="175"/>
        <end position="193"/>
    </location>
</feature>
<evidence type="ECO:0000256" key="9">
    <source>
        <dbReference type="ARBA" id="ARBA00023163"/>
    </source>
</evidence>
<dbReference type="Gene3D" id="3.30.160.60">
    <property type="entry name" value="Classic Zinc Finger"/>
    <property type="match status" value="4"/>
</dbReference>
<keyword evidence="10" id="KW-0539">Nucleus</keyword>
<accession>A0AAV3ZN02</accession>